<evidence type="ECO:0000259" key="1">
    <source>
        <dbReference type="SMART" id="SM00829"/>
    </source>
</evidence>
<protein>
    <recommendedName>
        <fullName evidence="1">Enoyl reductase (ER) domain-containing protein</fullName>
    </recommendedName>
</protein>
<accession>A0AAV9Q2M3</accession>
<dbReference type="InterPro" id="IPR020843">
    <property type="entry name" value="ER"/>
</dbReference>
<dbReference type="EMBL" id="JAXLQG010000011">
    <property type="protein sequence ID" value="KAK5534540.1"/>
    <property type="molecule type" value="Genomic_DNA"/>
</dbReference>
<name>A0AAV9Q2M3_9PEZI</name>
<dbReference type="SUPFAM" id="SSF50129">
    <property type="entry name" value="GroES-like"/>
    <property type="match status" value="1"/>
</dbReference>
<dbReference type="AlphaFoldDB" id="A0AAV9Q2M3"/>
<dbReference type="PANTHER" id="PTHR11695">
    <property type="entry name" value="ALCOHOL DEHYDROGENASE RELATED"/>
    <property type="match status" value="1"/>
</dbReference>
<evidence type="ECO:0000313" key="3">
    <source>
        <dbReference type="Proteomes" id="UP001345827"/>
    </source>
</evidence>
<organism evidence="2 3">
    <name type="scientific">Vermiconidia calcicola</name>
    <dbReference type="NCBI Taxonomy" id="1690605"/>
    <lineage>
        <taxon>Eukaryota</taxon>
        <taxon>Fungi</taxon>
        <taxon>Dikarya</taxon>
        <taxon>Ascomycota</taxon>
        <taxon>Pezizomycotina</taxon>
        <taxon>Dothideomycetes</taxon>
        <taxon>Dothideomycetidae</taxon>
        <taxon>Mycosphaerellales</taxon>
        <taxon>Extremaceae</taxon>
        <taxon>Vermiconidia</taxon>
    </lineage>
</organism>
<dbReference type="GO" id="GO:0016491">
    <property type="term" value="F:oxidoreductase activity"/>
    <property type="evidence" value="ECO:0007669"/>
    <property type="project" value="InterPro"/>
</dbReference>
<dbReference type="InterPro" id="IPR013154">
    <property type="entry name" value="ADH-like_N"/>
</dbReference>
<dbReference type="Pfam" id="PF13602">
    <property type="entry name" value="ADH_zinc_N_2"/>
    <property type="match status" value="1"/>
</dbReference>
<dbReference type="InterPro" id="IPR050700">
    <property type="entry name" value="YIM1/Zinc_Alcohol_DH_Fams"/>
</dbReference>
<gene>
    <name evidence="2" type="ORF">LTR25_006572</name>
</gene>
<reference evidence="2 3" key="1">
    <citation type="submission" date="2023-06" db="EMBL/GenBank/DDBJ databases">
        <title>Black Yeasts Isolated from many extreme environments.</title>
        <authorList>
            <person name="Coleine C."/>
            <person name="Stajich J.E."/>
            <person name="Selbmann L."/>
        </authorList>
    </citation>
    <scope>NUCLEOTIDE SEQUENCE [LARGE SCALE GENOMIC DNA]</scope>
    <source>
        <strain evidence="2 3">CCFEE 5887</strain>
    </source>
</reference>
<feature type="domain" description="Enoyl reductase (ER)" evidence="1">
    <location>
        <begin position="22"/>
        <end position="334"/>
    </location>
</feature>
<dbReference type="GO" id="GO:0005739">
    <property type="term" value="C:mitochondrion"/>
    <property type="evidence" value="ECO:0007669"/>
    <property type="project" value="TreeGrafter"/>
</dbReference>
<keyword evidence="3" id="KW-1185">Reference proteome</keyword>
<evidence type="ECO:0000313" key="2">
    <source>
        <dbReference type="EMBL" id="KAK5534540.1"/>
    </source>
</evidence>
<dbReference type="Gene3D" id="3.40.50.720">
    <property type="entry name" value="NAD(P)-binding Rossmann-like Domain"/>
    <property type="match status" value="1"/>
</dbReference>
<dbReference type="Proteomes" id="UP001345827">
    <property type="component" value="Unassembled WGS sequence"/>
</dbReference>
<dbReference type="Gene3D" id="3.90.180.10">
    <property type="entry name" value="Medium-chain alcohol dehydrogenases, catalytic domain"/>
    <property type="match status" value="1"/>
</dbReference>
<dbReference type="InterPro" id="IPR036291">
    <property type="entry name" value="NAD(P)-bd_dom_sf"/>
</dbReference>
<dbReference type="PANTHER" id="PTHR11695:SF294">
    <property type="entry name" value="RETICULON-4-INTERACTING PROTEIN 1, MITOCHONDRIAL"/>
    <property type="match status" value="1"/>
</dbReference>
<sequence length="348" mass="37705">MSGKVPTTMRAWQYTSAKPLEKNLRLNASAAIPTPKPGQYLVQVIACALNPIDYKPAEIPLINRLAIRKPATPGLDFAGYVVKTPTDSTLKRGQLVFGVTGTSPLAGGALAEFAITQKSQIVALPDGVDPILAATTPVAGLTAYQTIVPHVKQGDKIFINGGSGGTGVFGIQVAKAVGCYVTTTCSTPNVELCKSLGADEVIDYWKQNVVEALKASGHKFDHVVDNVGHDMNLYWKCHEYTKPSAMYIFVAGDPSLGSFANSLKRRFWPGFLGGGKRKVSGFFAQPKVDQLERIVAWMKHGKIKPIIDQKFSFEEAPKAFERLKTGRARGKIIVQISSEASQKTWPEE</sequence>
<proteinExistence type="predicted"/>
<dbReference type="SUPFAM" id="SSF51735">
    <property type="entry name" value="NAD(P)-binding Rossmann-fold domains"/>
    <property type="match status" value="1"/>
</dbReference>
<dbReference type="SMART" id="SM00829">
    <property type="entry name" value="PKS_ER"/>
    <property type="match status" value="1"/>
</dbReference>
<dbReference type="CDD" id="cd08267">
    <property type="entry name" value="MDR1"/>
    <property type="match status" value="1"/>
</dbReference>
<dbReference type="InterPro" id="IPR011032">
    <property type="entry name" value="GroES-like_sf"/>
</dbReference>
<comment type="caution">
    <text evidence="2">The sequence shown here is derived from an EMBL/GenBank/DDBJ whole genome shotgun (WGS) entry which is preliminary data.</text>
</comment>
<dbReference type="Pfam" id="PF08240">
    <property type="entry name" value="ADH_N"/>
    <property type="match status" value="1"/>
</dbReference>